<feature type="transmembrane region" description="Helical" evidence="1">
    <location>
        <begin position="44"/>
        <end position="63"/>
    </location>
</feature>
<dbReference type="AlphaFoldDB" id="A0A193LFF2"/>
<dbReference type="STRING" id="1548547.BA177_08235"/>
<keyword evidence="1" id="KW-1133">Transmembrane helix</keyword>
<keyword evidence="1" id="KW-0472">Membrane</keyword>
<accession>A0A193LFF2</accession>
<keyword evidence="3" id="KW-1185">Reference proteome</keyword>
<proteinExistence type="predicted"/>
<dbReference type="PANTHER" id="PTHR28008:SF1">
    <property type="entry name" value="DOMAIN PROTEIN, PUTATIVE (AFU_ORTHOLOGUE AFUA_3G10980)-RELATED"/>
    <property type="match status" value="1"/>
</dbReference>
<reference evidence="2 3" key="1">
    <citation type="submission" date="2016-06" db="EMBL/GenBank/DDBJ databases">
        <title>Complete genome sequence of a deep-branching marine Gamma Proteobacterium Woeseia oceani type strain XK5.</title>
        <authorList>
            <person name="Mu D."/>
            <person name="Du Z."/>
        </authorList>
    </citation>
    <scope>NUCLEOTIDE SEQUENCE [LARGE SCALE GENOMIC DNA]</scope>
    <source>
        <strain evidence="2 3">XK5</strain>
    </source>
</reference>
<dbReference type="Proteomes" id="UP000092695">
    <property type="component" value="Chromosome"/>
</dbReference>
<name>A0A193LFF2_9GAMM</name>
<protein>
    <submittedName>
        <fullName evidence="2">Uncharacterized protein</fullName>
    </submittedName>
</protein>
<feature type="transmembrane region" description="Helical" evidence="1">
    <location>
        <begin position="102"/>
        <end position="121"/>
    </location>
</feature>
<dbReference type="PANTHER" id="PTHR28008">
    <property type="entry name" value="DOMAIN PROTEIN, PUTATIVE (AFU_ORTHOLOGUE AFUA_3G10980)-RELATED"/>
    <property type="match status" value="1"/>
</dbReference>
<evidence type="ECO:0000313" key="3">
    <source>
        <dbReference type="Proteomes" id="UP000092695"/>
    </source>
</evidence>
<evidence type="ECO:0000313" key="2">
    <source>
        <dbReference type="EMBL" id="ANO51193.1"/>
    </source>
</evidence>
<gene>
    <name evidence="2" type="ORF">BA177_08235</name>
</gene>
<dbReference type="OrthoDB" id="3790495at2"/>
<dbReference type="KEGG" id="woc:BA177_08235"/>
<dbReference type="RefSeq" id="WP_068615302.1">
    <property type="nucleotide sequence ID" value="NZ_CP016268.1"/>
</dbReference>
<dbReference type="EMBL" id="CP016268">
    <property type="protein sequence ID" value="ANO51193.1"/>
    <property type="molecule type" value="Genomic_DNA"/>
</dbReference>
<evidence type="ECO:0000256" key="1">
    <source>
        <dbReference type="SAM" id="Phobius"/>
    </source>
</evidence>
<keyword evidence="1" id="KW-0812">Transmembrane</keyword>
<organism evidence="2 3">
    <name type="scientific">Woeseia oceani</name>
    <dbReference type="NCBI Taxonomy" id="1548547"/>
    <lineage>
        <taxon>Bacteria</taxon>
        <taxon>Pseudomonadati</taxon>
        <taxon>Pseudomonadota</taxon>
        <taxon>Gammaproteobacteria</taxon>
        <taxon>Woeseiales</taxon>
        <taxon>Woeseiaceae</taxon>
        <taxon>Woeseia</taxon>
    </lineage>
</organism>
<feature type="transmembrane region" description="Helical" evidence="1">
    <location>
        <begin position="70"/>
        <end position="90"/>
    </location>
</feature>
<sequence>MLPLRHTRRWRFVGAIILLVVLLATMAPAFLFDVRLKQVVSHDKWAHFLAFLILAVWFSGQYARQSYWRLGTALLAFGALIEVCQYASGYRSAEWLDLAADLAGIVVGLLLAVAGAGGWSLRLEEWRRVRNLAGR</sequence>
<feature type="transmembrane region" description="Helical" evidence="1">
    <location>
        <begin position="12"/>
        <end position="32"/>
    </location>
</feature>
<dbReference type="NCBIfam" id="NF037970">
    <property type="entry name" value="vanZ_1"/>
    <property type="match status" value="1"/>
</dbReference>